<name>A0A392PSC3_9FABA</name>
<sequence length="206" mass="23603">PIILEAYHSSNEALSRRYWGRLQIKHGDPNCKAVLNKINQLAHKYADTRQASVDRLNIVLLKCQRRLSTEEASTSSSSYEDEEYYDPVYEDLMSMIEEDAMRFNKSYGNLKASIVLTSGGIVSDEYALEALFYRGKENLAEGNIRLGYFELGLVGSQMLSSGFSGLPRMRSNFKKTHYGKLRVEDDDTQNESKPGWVDTFMRWLPF</sequence>
<organism evidence="1 2">
    <name type="scientific">Trifolium medium</name>
    <dbReference type="NCBI Taxonomy" id="97028"/>
    <lineage>
        <taxon>Eukaryota</taxon>
        <taxon>Viridiplantae</taxon>
        <taxon>Streptophyta</taxon>
        <taxon>Embryophyta</taxon>
        <taxon>Tracheophyta</taxon>
        <taxon>Spermatophyta</taxon>
        <taxon>Magnoliopsida</taxon>
        <taxon>eudicotyledons</taxon>
        <taxon>Gunneridae</taxon>
        <taxon>Pentapetalae</taxon>
        <taxon>rosids</taxon>
        <taxon>fabids</taxon>
        <taxon>Fabales</taxon>
        <taxon>Fabaceae</taxon>
        <taxon>Papilionoideae</taxon>
        <taxon>50 kb inversion clade</taxon>
        <taxon>NPAAA clade</taxon>
        <taxon>Hologalegina</taxon>
        <taxon>IRL clade</taxon>
        <taxon>Trifolieae</taxon>
        <taxon>Trifolium</taxon>
    </lineage>
</organism>
<dbReference type="AlphaFoldDB" id="A0A392PSC3"/>
<reference evidence="1 2" key="1">
    <citation type="journal article" date="2018" name="Front. Plant Sci.">
        <title>Red Clover (Trifolium pratense) and Zigzag Clover (T. medium) - A Picture of Genomic Similarities and Differences.</title>
        <authorList>
            <person name="Dluhosova J."/>
            <person name="Istvanek J."/>
            <person name="Nedelnik J."/>
            <person name="Repkova J."/>
        </authorList>
    </citation>
    <scope>NUCLEOTIDE SEQUENCE [LARGE SCALE GENOMIC DNA]</scope>
    <source>
        <strain evidence="2">cv. 10/8</strain>
        <tissue evidence="1">Leaf</tissue>
    </source>
</reference>
<keyword evidence="2" id="KW-1185">Reference proteome</keyword>
<evidence type="ECO:0000313" key="1">
    <source>
        <dbReference type="EMBL" id="MCI14547.1"/>
    </source>
</evidence>
<comment type="caution">
    <text evidence="1">The sequence shown here is derived from an EMBL/GenBank/DDBJ whole genome shotgun (WGS) entry which is preliminary data.</text>
</comment>
<dbReference type="EMBL" id="LXQA010092833">
    <property type="protein sequence ID" value="MCI14547.1"/>
    <property type="molecule type" value="Genomic_DNA"/>
</dbReference>
<evidence type="ECO:0000313" key="2">
    <source>
        <dbReference type="Proteomes" id="UP000265520"/>
    </source>
</evidence>
<feature type="non-terminal residue" evidence="1">
    <location>
        <position position="1"/>
    </location>
</feature>
<dbReference type="Proteomes" id="UP000265520">
    <property type="component" value="Unassembled WGS sequence"/>
</dbReference>
<accession>A0A392PSC3</accession>
<proteinExistence type="predicted"/>
<protein>
    <submittedName>
        <fullName evidence="1">NBS-containing resistance-like protein</fullName>
    </submittedName>
</protein>